<evidence type="ECO:0000256" key="2">
    <source>
        <dbReference type="ARBA" id="ARBA00023125"/>
    </source>
</evidence>
<evidence type="ECO:0000256" key="1">
    <source>
        <dbReference type="ARBA" id="ARBA00022908"/>
    </source>
</evidence>
<dbReference type="InterPro" id="IPR006119">
    <property type="entry name" value="Resolv_N"/>
</dbReference>
<dbReference type="InterPro" id="IPR006118">
    <property type="entry name" value="Recombinase_CS"/>
</dbReference>
<dbReference type="PROSITE" id="PS00397">
    <property type="entry name" value="RECOMBINASES_1"/>
    <property type="match status" value="1"/>
</dbReference>
<dbReference type="CDD" id="cd00338">
    <property type="entry name" value="Ser_Recombinase"/>
    <property type="match status" value="1"/>
</dbReference>
<organism evidence="5">
    <name type="scientific">marine sediment metagenome</name>
    <dbReference type="NCBI Taxonomy" id="412755"/>
    <lineage>
        <taxon>unclassified sequences</taxon>
        <taxon>metagenomes</taxon>
        <taxon>ecological metagenomes</taxon>
    </lineage>
</organism>
<dbReference type="PANTHER" id="PTHR30461:SF23">
    <property type="entry name" value="DNA RECOMBINASE-RELATED"/>
    <property type="match status" value="1"/>
</dbReference>
<dbReference type="GO" id="GO:0000150">
    <property type="term" value="F:DNA strand exchange activity"/>
    <property type="evidence" value="ECO:0007669"/>
    <property type="project" value="InterPro"/>
</dbReference>
<dbReference type="SUPFAM" id="SSF53041">
    <property type="entry name" value="Resolvase-like"/>
    <property type="match status" value="1"/>
</dbReference>
<dbReference type="Pfam" id="PF00239">
    <property type="entry name" value="Resolvase"/>
    <property type="match status" value="1"/>
</dbReference>
<dbReference type="Gene3D" id="3.40.50.1390">
    <property type="entry name" value="Resolvase, N-terminal catalytic domain"/>
    <property type="match status" value="1"/>
</dbReference>
<evidence type="ECO:0000313" key="5">
    <source>
        <dbReference type="EMBL" id="GAH73786.1"/>
    </source>
</evidence>
<feature type="domain" description="Resolvase/invertase-type recombinase catalytic" evidence="4">
    <location>
        <begin position="2"/>
        <end position="114"/>
    </location>
</feature>
<proteinExistence type="predicted"/>
<reference evidence="5" key="1">
    <citation type="journal article" date="2014" name="Front. Microbiol.">
        <title>High frequency of phylogenetically diverse reductive dehalogenase-homologous genes in deep subseafloor sedimentary metagenomes.</title>
        <authorList>
            <person name="Kawai M."/>
            <person name="Futagami T."/>
            <person name="Toyoda A."/>
            <person name="Takaki Y."/>
            <person name="Nishi S."/>
            <person name="Hori S."/>
            <person name="Arai W."/>
            <person name="Tsubouchi T."/>
            <person name="Morono Y."/>
            <person name="Uchiyama I."/>
            <person name="Ito T."/>
            <person name="Fujiyama A."/>
            <person name="Inagaki F."/>
            <person name="Takami H."/>
        </authorList>
    </citation>
    <scope>NUCLEOTIDE SEQUENCE</scope>
    <source>
        <strain evidence="5">Expedition CK06-06</strain>
    </source>
</reference>
<keyword evidence="3" id="KW-0233">DNA recombination</keyword>
<evidence type="ECO:0000259" key="4">
    <source>
        <dbReference type="PROSITE" id="PS51736"/>
    </source>
</evidence>
<dbReference type="EMBL" id="BARU01030032">
    <property type="protein sequence ID" value="GAH73786.1"/>
    <property type="molecule type" value="Genomic_DNA"/>
</dbReference>
<dbReference type="PROSITE" id="PS51736">
    <property type="entry name" value="RECOMBINASES_3"/>
    <property type="match status" value="1"/>
</dbReference>
<protein>
    <recommendedName>
        <fullName evidence="4">Resolvase/invertase-type recombinase catalytic domain-containing protein</fullName>
    </recommendedName>
</protein>
<dbReference type="PANTHER" id="PTHR30461">
    <property type="entry name" value="DNA-INVERTASE FROM LAMBDOID PROPHAGE"/>
    <property type="match status" value="1"/>
</dbReference>
<keyword evidence="2" id="KW-0238">DNA-binding</keyword>
<dbReference type="InterPro" id="IPR036162">
    <property type="entry name" value="Resolvase-like_N_sf"/>
</dbReference>
<dbReference type="InterPro" id="IPR050639">
    <property type="entry name" value="SSR_resolvase"/>
</dbReference>
<name>X1HUD6_9ZZZZ</name>
<keyword evidence="1" id="KW-0229">DNA integration</keyword>
<accession>X1HUD6</accession>
<comment type="caution">
    <text evidence="5">The sequence shown here is derived from an EMBL/GenBank/DDBJ whole genome shotgun (WGS) entry which is preliminary data.</text>
</comment>
<dbReference type="AlphaFoldDB" id="X1HUD6"/>
<evidence type="ECO:0000256" key="3">
    <source>
        <dbReference type="ARBA" id="ARBA00023172"/>
    </source>
</evidence>
<dbReference type="GO" id="GO:0003677">
    <property type="term" value="F:DNA binding"/>
    <property type="evidence" value="ECO:0007669"/>
    <property type="project" value="UniProtKB-KW"/>
</dbReference>
<gene>
    <name evidence="5" type="ORF">S03H2_47707</name>
</gene>
<sequence>MKVALYARVSTEKQADKDLSIPDQLRQMREYCQKHSYEVYNEYIEGRTATEDRRPVFQEMIAEAMQKNPPFNMVLTLTTSRFFRNATQARIYKHNLSRRGIKVIAIHQEVSDDP</sequence>
<dbReference type="GO" id="GO:0015074">
    <property type="term" value="P:DNA integration"/>
    <property type="evidence" value="ECO:0007669"/>
    <property type="project" value="UniProtKB-KW"/>
</dbReference>
<dbReference type="SMART" id="SM00857">
    <property type="entry name" value="Resolvase"/>
    <property type="match status" value="1"/>
</dbReference>
<feature type="non-terminal residue" evidence="5">
    <location>
        <position position="114"/>
    </location>
</feature>